<dbReference type="InterPro" id="IPR009057">
    <property type="entry name" value="Homeodomain-like_sf"/>
</dbReference>
<evidence type="ECO:0000259" key="6">
    <source>
        <dbReference type="PROSITE" id="PS51464"/>
    </source>
</evidence>
<dbReference type="Pfam" id="PF01418">
    <property type="entry name" value="HTH_6"/>
    <property type="match status" value="1"/>
</dbReference>
<evidence type="ECO:0000256" key="2">
    <source>
        <dbReference type="ARBA" id="ARBA00023125"/>
    </source>
</evidence>
<dbReference type="InterPro" id="IPR000281">
    <property type="entry name" value="HTH_RpiR"/>
</dbReference>
<proteinExistence type="predicted"/>
<dbReference type="EMBL" id="SPVF01000137">
    <property type="protein sequence ID" value="TFW20063.1"/>
    <property type="molecule type" value="Genomic_DNA"/>
</dbReference>
<dbReference type="InterPro" id="IPR046348">
    <property type="entry name" value="SIS_dom_sf"/>
</dbReference>
<dbReference type="OrthoDB" id="8998729at2"/>
<dbReference type="InterPro" id="IPR047640">
    <property type="entry name" value="RpiR-like"/>
</dbReference>
<dbReference type="RefSeq" id="WP_135207238.1">
    <property type="nucleotide sequence ID" value="NZ_SPVF01000137.1"/>
</dbReference>
<protein>
    <submittedName>
        <fullName evidence="7">MurR/RpiR family transcriptional regulator</fullName>
    </submittedName>
</protein>
<dbReference type="GO" id="GO:0003677">
    <property type="term" value="F:DNA binding"/>
    <property type="evidence" value="ECO:0007669"/>
    <property type="project" value="UniProtKB-KW"/>
</dbReference>
<feature type="domain" description="SIS" evidence="6">
    <location>
        <begin position="144"/>
        <end position="283"/>
    </location>
</feature>
<keyword evidence="2" id="KW-0238">DNA-binding</keyword>
<organism evidence="7 8">
    <name type="scientific">Zemynaea arenosa</name>
    <dbReference type="NCBI Taxonomy" id="2561931"/>
    <lineage>
        <taxon>Bacteria</taxon>
        <taxon>Pseudomonadati</taxon>
        <taxon>Pseudomonadota</taxon>
        <taxon>Betaproteobacteria</taxon>
        <taxon>Burkholderiales</taxon>
        <taxon>Oxalobacteraceae</taxon>
        <taxon>Telluria group</taxon>
        <taxon>Zemynaea</taxon>
    </lineage>
</organism>
<evidence type="ECO:0000313" key="7">
    <source>
        <dbReference type="EMBL" id="TFW20063.1"/>
    </source>
</evidence>
<dbReference type="InterPro" id="IPR035472">
    <property type="entry name" value="RpiR-like_SIS"/>
</dbReference>
<name>A0A4Y9SFV2_9BURK</name>
<feature type="domain" description="HTH rpiR-type" evidence="5">
    <location>
        <begin position="21"/>
        <end position="97"/>
    </location>
</feature>
<evidence type="ECO:0000259" key="5">
    <source>
        <dbReference type="PROSITE" id="PS51071"/>
    </source>
</evidence>
<reference evidence="7 8" key="1">
    <citation type="submission" date="2019-03" db="EMBL/GenBank/DDBJ databases">
        <title>Draft Genome Sequence of Massilia arenosa sp. nov., a Novel Massilia Species Isolated from a Sandy-loam Maize Soil.</title>
        <authorList>
            <person name="Raths R."/>
            <person name="Peta V."/>
            <person name="Bucking H."/>
        </authorList>
    </citation>
    <scope>NUCLEOTIDE SEQUENCE [LARGE SCALE GENOMIC DNA]</scope>
    <source>
        <strain evidence="7 8">MC02</strain>
    </source>
</reference>
<dbReference type="CDD" id="cd05013">
    <property type="entry name" value="SIS_RpiR"/>
    <property type="match status" value="1"/>
</dbReference>
<keyword evidence="3" id="KW-0324">Glycolysis</keyword>
<dbReference type="Gene3D" id="1.10.10.10">
    <property type="entry name" value="Winged helix-like DNA-binding domain superfamily/Winged helix DNA-binding domain"/>
    <property type="match status" value="1"/>
</dbReference>
<gene>
    <name evidence="7" type="ORF">E4L96_10845</name>
</gene>
<dbReference type="SUPFAM" id="SSF46689">
    <property type="entry name" value="Homeodomain-like"/>
    <property type="match status" value="1"/>
</dbReference>
<evidence type="ECO:0000256" key="4">
    <source>
        <dbReference type="ARBA" id="ARBA00023163"/>
    </source>
</evidence>
<dbReference type="InterPro" id="IPR036388">
    <property type="entry name" value="WH-like_DNA-bd_sf"/>
</dbReference>
<dbReference type="SUPFAM" id="SSF53697">
    <property type="entry name" value="SIS domain"/>
    <property type="match status" value="1"/>
</dbReference>
<keyword evidence="4" id="KW-0804">Transcription</keyword>
<sequence>MTHAAATPAANTSPDVGFAQSALGEALLGVLSDGSASQRTIADFVLRNPMRVTALGIEEIAEASAVSTATVSRFARDLGFRNFAAMRAAVAETLQAVLQPVDKLRHQIARQSAAAAPALESLDHASSNIIGSGKALDARELTRVVARLTAARTVYVLGFGLSVHLAGMLAMHLQPFCAQVVEVASQGGTEVAAAHLAGITGKDVLVVLSFPRYALDVVRLTQFARDRGATIVSITDAPASPLAELGHHVLYAHSAHPVLPSSGAAAVAVIEALAVSLMVSHQDNVDKAARLTEAIAAYLVGATPVSNSSKGGARKRRPSKTT</sequence>
<evidence type="ECO:0000313" key="8">
    <source>
        <dbReference type="Proteomes" id="UP000298438"/>
    </source>
</evidence>
<keyword evidence="8" id="KW-1185">Reference proteome</keyword>
<dbReference type="InterPro" id="IPR001347">
    <property type="entry name" value="SIS_dom"/>
</dbReference>
<dbReference type="GO" id="GO:0097367">
    <property type="term" value="F:carbohydrate derivative binding"/>
    <property type="evidence" value="ECO:0007669"/>
    <property type="project" value="InterPro"/>
</dbReference>
<keyword evidence="1" id="KW-0805">Transcription regulation</keyword>
<accession>A0A4Y9SFV2</accession>
<dbReference type="PANTHER" id="PTHR30514">
    <property type="entry name" value="GLUCOKINASE"/>
    <property type="match status" value="1"/>
</dbReference>
<dbReference type="PROSITE" id="PS51071">
    <property type="entry name" value="HTH_RPIR"/>
    <property type="match status" value="1"/>
</dbReference>
<evidence type="ECO:0000256" key="3">
    <source>
        <dbReference type="ARBA" id="ARBA00023152"/>
    </source>
</evidence>
<comment type="caution">
    <text evidence="7">The sequence shown here is derived from an EMBL/GenBank/DDBJ whole genome shotgun (WGS) entry which is preliminary data.</text>
</comment>
<dbReference type="PROSITE" id="PS51464">
    <property type="entry name" value="SIS"/>
    <property type="match status" value="1"/>
</dbReference>
<dbReference type="AlphaFoldDB" id="A0A4Y9SFV2"/>
<dbReference type="Pfam" id="PF01380">
    <property type="entry name" value="SIS"/>
    <property type="match status" value="1"/>
</dbReference>
<evidence type="ECO:0000256" key="1">
    <source>
        <dbReference type="ARBA" id="ARBA00023015"/>
    </source>
</evidence>
<dbReference type="GO" id="GO:0006096">
    <property type="term" value="P:glycolytic process"/>
    <property type="evidence" value="ECO:0007669"/>
    <property type="project" value="UniProtKB-KW"/>
</dbReference>
<dbReference type="Gene3D" id="3.40.50.10490">
    <property type="entry name" value="Glucose-6-phosphate isomerase like protein, domain 1"/>
    <property type="match status" value="1"/>
</dbReference>
<dbReference type="Proteomes" id="UP000298438">
    <property type="component" value="Unassembled WGS sequence"/>
</dbReference>
<dbReference type="GO" id="GO:0003700">
    <property type="term" value="F:DNA-binding transcription factor activity"/>
    <property type="evidence" value="ECO:0007669"/>
    <property type="project" value="InterPro"/>
</dbReference>